<keyword evidence="2" id="KW-1185">Reference proteome</keyword>
<evidence type="ECO:0000313" key="1">
    <source>
        <dbReference type="EMBL" id="KAF2471788.1"/>
    </source>
</evidence>
<reference evidence="1" key="1">
    <citation type="journal article" date="2020" name="Stud. Mycol.">
        <title>101 Dothideomycetes genomes: a test case for predicting lifestyles and emergence of pathogens.</title>
        <authorList>
            <person name="Haridas S."/>
            <person name="Albert R."/>
            <person name="Binder M."/>
            <person name="Bloem J."/>
            <person name="Labutti K."/>
            <person name="Salamov A."/>
            <person name="Andreopoulos B."/>
            <person name="Baker S."/>
            <person name="Barry K."/>
            <person name="Bills G."/>
            <person name="Bluhm B."/>
            <person name="Cannon C."/>
            <person name="Castanera R."/>
            <person name="Culley D."/>
            <person name="Daum C."/>
            <person name="Ezra D."/>
            <person name="Gonzalez J."/>
            <person name="Henrissat B."/>
            <person name="Kuo A."/>
            <person name="Liang C."/>
            <person name="Lipzen A."/>
            <person name="Lutzoni F."/>
            <person name="Magnuson J."/>
            <person name="Mondo S."/>
            <person name="Nolan M."/>
            <person name="Ohm R."/>
            <person name="Pangilinan J."/>
            <person name="Park H.-J."/>
            <person name="Ramirez L."/>
            <person name="Alfaro M."/>
            <person name="Sun H."/>
            <person name="Tritt A."/>
            <person name="Yoshinaga Y."/>
            <person name="Zwiers L.-H."/>
            <person name="Turgeon B."/>
            <person name="Goodwin S."/>
            <person name="Spatafora J."/>
            <person name="Crous P."/>
            <person name="Grigoriev I."/>
        </authorList>
    </citation>
    <scope>NUCLEOTIDE SEQUENCE</scope>
    <source>
        <strain evidence="1">ATCC 200398</strain>
    </source>
</reference>
<name>A0ACB6QZ02_9PLEO</name>
<comment type="caution">
    <text evidence="1">The sequence shown here is derived from an EMBL/GenBank/DDBJ whole genome shotgun (WGS) entry which is preliminary data.</text>
</comment>
<organism evidence="1 2">
    <name type="scientific">Lindgomyces ingoldianus</name>
    <dbReference type="NCBI Taxonomy" id="673940"/>
    <lineage>
        <taxon>Eukaryota</taxon>
        <taxon>Fungi</taxon>
        <taxon>Dikarya</taxon>
        <taxon>Ascomycota</taxon>
        <taxon>Pezizomycotina</taxon>
        <taxon>Dothideomycetes</taxon>
        <taxon>Pleosporomycetidae</taxon>
        <taxon>Pleosporales</taxon>
        <taxon>Lindgomycetaceae</taxon>
        <taxon>Lindgomyces</taxon>
    </lineage>
</organism>
<proteinExistence type="predicted"/>
<gene>
    <name evidence="1" type="ORF">BDR25DRAFT_222662</name>
</gene>
<dbReference type="EMBL" id="MU003504">
    <property type="protein sequence ID" value="KAF2471788.1"/>
    <property type="molecule type" value="Genomic_DNA"/>
</dbReference>
<sequence length="91" mass="10277">LYTTERFDRARESMIPVIERCRGLKVFVILLASISIDPTIICGYLTSECARATTLSAIQHRFSPHMMRESCGDGYGIVNDANLFNMNQKFA</sequence>
<feature type="non-terminal residue" evidence="1">
    <location>
        <position position="1"/>
    </location>
</feature>
<protein>
    <submittedName>
        <fullName evidence="1">Uncharacterized protein</fullName>
    </submittedName>
</protein>
<evidence type="ECO:0000313" key="2">
    <source>
        <dbReference type="Proteomes" id="UP000799755"/>
    </source>
</evidence>
<accession>A0ACB6QZ02</accession>
<dbReference type="Proteomes" id="UP000799755">
    <property type="component" value="Unassembled WGS sequence"/>
</dbReference>